<keyword evidence="4" id="KW-1185">Reference proteome</keyword>
<evidence type="ECO:0000259" key="2">
    <source>
        <dbReference type="Pfam" id="PF13400"/>
    </source>
</evidence>
<dbReference type="Pfam" id="PF13400">
    <property type="entry name" value="Tad"/>
    <property type="match status" value="1"/>
</dbReference>
<comment type="caution">
    <text evidence="3">The sequence shown here is derived from an EMBL/GenBank/DDBJ whole genome shotgun (WGS) entry which is preliminary data.</text>
</comment>
<reference evidence="3 4" key="1">
    <citation type="submission" date="2020-02" db="EMBL/GenBank/DDBJ databases">
        <title>Acidophilic actinobacteria isolated from forest soil.</title>
        <authorList>
            <person name="Golinska P."/>
        </authorList>
    </citation>
    <scope>NUCLEOTIDE SEQUENCE [LARGE SCALE GENOMIC DNA]</scope>
    <source>
        <strain evidence="3 4">NL8</strain>
    </source>
</reference>
<evidence type="ECO:0000256" key="1">
    <source>
        <dbReference type="SAM" id="Phobius"/>
    </source>
</evidence>
<keyword evidence="1" id="KW-1133">Transmembrane helix</keyword>
<dbReference type="InterPro" id="IPR028087">
    <property type="entry name" value="Tad_N"/>
</dbReference>
<sequence>MRVLLRRLAGDDRGSISMMVAVMFFGWSVMIGLVVDGGGKLAAIEHADAVANEAARAGGQAIDPTKAIPGTAIVVDPTAAVSAAQTFLANAGVNGTVVPAADGKSIDVTVDTSYQPLFTGAFGVGSWSVTGHGSAQLLTAVVAP</sequence>
<dbReference type="Proteomes" id="UP000730482">
    <property type="component" value="Unassembled WGS sequence"/>
</dbReference>
<feature type="domain" description="Putative Flp pilus-assembly TadG-like N-terminal" evidence="2">
    <location>
        <begin position="14"/>
        <end position="61"/>
    </location>
</feature>
<dbReference type="RefSeq" id="WP_212007035.1">
    <property type="nucleotide sequence ID" value="NZ_JAAFYZ010000002.1"/>
</dbReference>
<organism evidence="3 4">
    <name type="scientific">Catenulispora pinistramenti</name>
    <dbReference type="NCBI Taxonomy" id="2705254"/>
    <lineage>
        <taxon>Bacteria</taxon>
        <taxon>Bacillati</taxon>
        <taxon>Actinomycetota</taxon>
        <taxon>Actinomycetes</taxon>
        <taxon>Catenulisporales</taxon>
        <taxon>Catenulisporaceae</taxon>
        <taxon>Catenulispora</taxon>
    </lineage>
</organism>
<protein>
    <recommendedName>
        <fullName evidence="2">Putative Flp pilus-assembly TadG-like N-terminal domain-containing protein</fullName>
    </recommendedName>
</protein>
<proteinExistence type="predicted"/>
<evidence type="ECO:0000313" key="3">
    <source>
        <dbReference type="EMBL" id="MBS2545369.1"/>
    </source>
</evidence>
<gene>
    <name evidence="3" type="ORF">KGQ19_00655</name>
</gene>
<keyword evidence="1" id="KW-0812">Transmembrane</keyword>
<name>A0ABS5KGP4_9ACTN</name>
<feature type="transmembrane region" description="Helical" evidence="1">
    <location>
        <begin position="15"/>
        <end position="35"/>
    </location>
</feature>
<keyword evidence="1" id="KW-0472">Membrane</keyword>
<evidence type="ECO:0000313" key="4">
    <source>
        <dbReference type="Proteomes" id="UP000730482"/>
    </source>
</evidence>
<accession>A0ABS5KGP4</accession>
<dbReference type="EMBL" id="JAAFYZ010000002">
    <property type="protein sequence ID" value="MBS2545369.1"/>
    <property type="molecule type" value="Genomic_DNA"/>
</dbReference>